<evidence type="ECO:0000256" key="1">
    <source>
        <dbReference type="ARBA" id="ARBA00004651"/>
    </source>
</evidence>
<keyword evidence="4 6" id="KW-1133">Transmembrane helix</keyword>
<dbReference type="InterPro" id="IPR005495">
    <property type="entry name" value="LptG/LptF_permease"/>
</dbReference>
<evidence type="ECO:0000256" key="2">
    <source>
        <dbReference type="ARBA" id="ARBA00022475"/>
    </source>
</evidence>
<feature type="transmembrane region" description="Helical" evidence="6">
    <location>
        <begin position="7"/>
        <end position="28"/>
    </location>
</feature>
<protein>
    <recommendedName>
        <fullName evidence="9">Lipopolysaccharide export system permease protein LptF</fullName>
    </recommendedName>
</protein>
<keyword evidence="2" id="KW-1003">Cell membrane</keyword>
<evidence type="ECO:0000256" key="3">
    <source>
        <dbReference type="ARBA" id="ARBA00022692"/>
    </source>
</evidence>
<dbReference type="PANTHER" id="PTHR33529">
    <property type="entry name" value="SLR0882 PROTEIN-RELATED"/>
    <property type="match status" value="1"/>
</dbReference>
<sequence>MILFWYCFLELIFPLAMGTGVLTAIMLMDQIYKFVPFLKATGLEMAPLIWMVVYSVPTILMLSMPISLMIGTYVGIHRLGQDSEITAMRAAGVSLSYLFRPVMALAFLVGLITTWLVMWASPWGVRSLEELKFEILKRQTKINLTVGKINNFFGQKSIYIFEQEGDLLKGVFIADWEDPEGKSMIEAQTGRIHFEESEKRIYLLLYNGRIHQLGEEENHRLIQFAQLDYNLSPPNRDRSNLPARYRDPSKGPQLNDMQMSVGRLRSEIERAKAGSKDQFEYIDEFHGRIATILSCLVFGIFALPMGIHDPRNPKSMRFVYMILMMILYYALYSQGRAQVSQGKGSIFMIYFPLLLALAIGLVNYFKINYDFGSLKEWVGHRFKQKKETP</sequence>
<dbReference type="Proteomes" id="UP000178449">
    <property type="component" value="Unassembled WGS sequence"/>
</dbReference>
<dbReference type="Pfam" id="PF03739">
    <property type="entry name" value="LptF_LptG"/>
    <property type="match status" value="1"/>
</dbReference>
<comment type="caution">
    <text evidence="7">The sequence shown here is derived from an EMBL/GenBank/DDBJ whole genome shotgun (WGS) entry which is preliminary data.</text>
</comment>
<feature type="transmembrane region" description="Helical" evidence="6">
    <location>
        <begin position="48"/>
        <end position="76"/>
    </location>
</feature>
<feature type="transmembrane region" description="Helical" evidence="6">
    <location>
        <begin position="97"/>
        <end position="118"/>
    </location>
</feature>
<comment type="subcellular location">
    <subcellularLocation>
        <location evidence="1">Cell membrane</location>
        <topology evidence="1">Multi-pass membrane protein</topology>
    </subcellularLocation>
</comment>
<gene>
    <name evidence="7" type="ORF">A2527_13680</name>
</gene>
<evidence type="ECO:0000313" key="8">
    <source>
        <dbReference type="Proteomes" id="UP000178449"/>
    </source>
</evidence>
<evidence type="ECO:0000313" key="7">
    <source>
        <dbReference type="EMBL" id="OGG93289.1"/>
    </source>
</evidence>
<keyword evidence="3 6" id="KW-0812">Transmembrane</keyword>
<evidence type="ECO:0000256" key="6">
    <source>
        <dbReference type="SAM" id="Phobius"/>
    </source>
</evidence>
<feature type="transmembrane region" description="Helical" evidence="6">
    <location>
        <begin position="347"/>
        <end position="365"/>
    </location>
</feature>
<accession>A0A1F6G5A3</accession>
<dbReference type="GO" id="GO:0015920">
    <property type="term" value="P:lipopolysaccharide transport"/>
    <property type="evidence" value="ECO:0007669"/>
    <property type="project" value="TreeGrafter"/>
</dbReference>
<feature type="transmembrane region" description="Helical" evidence="6">
    <location>
        <begin position="318"/>
        <end position="335"/>
    </location>
</feature>
<keyword evidence="5 6" id="KW-0472">Membrane</keyword>
<dbReference type="PANTHER" id="PTHR33529:SF6">
    <property type="entry name" value="YJGP_YJGQ FAMILY PERMEASE"/>
    <property type="match status" value="1"/>
</dbReference>
<feature type="transmembrane region" description="Helical" evidence="6">
    <location>
        <begin position="285"/>
        <end position="306"/>
    </location>
</feature>
<reference evidence="7 8" key="1">
    <citation type="journal article" date="2016" name="Nat. Commun.">
        <title>Thousands of microbial genomes shed light on interconnected biogeochemical processes in an aquifer system.</title>
        <authorList>
            <person name="Anantharaman K."/>
            <person name="Brown C.T."/>
            <person name="Hug L.A."/>
            <person name="Sharon I."/>
            <person name="Castelle C.J."/>
            <person name="Probst A.J."/>
            <person name="Thomas B.C."/>
            <person name="Singh A."/>
            <person name="Wilkins M.J."/>
            <person name="Karaoz U."/>
            <person name="Brodie E.L."/>
            <person name="Williams K.H."/>
            <person name="Hubbard S.S."/>
            <person name="Banfield J.F."/>
        </authorList>
    </citation>
    <scope>NUCLEOTIDE SEQUENCE [LARGE SCALE GENOMIC DNA]</scope>
</reference>
<organism evidence="7 8">
    <name type="scientific">Candidatus Lambdaproteobacteria bacterium RIFOXYD2_FULL_50_16</name>
    <dbReference type="NCBI Taxonomy" id="1817772"/>
    <lineage>
        <taxon>Bacteria</taxon>
        <taxon>Pseudomonadati</taxon>
        <taxon>Pseudomonadota</taxon>
        <taxon>Candidatus Lambdaproteobacteria</taxon>
    </lineage>
</organism>
<dbReference type="STRING" id="1817772.A2527_13680"/>
<proteinExistence type="predicted"/>
<dbReference type="EMBL" id="MFNE01000052">
    <property type="protein sequence ID" value="OGG93289.1"/>
    <property type="molecule type" value="Genomic_DNA"/>
</dbReference>
<evidence type="ECO:0000256" key="4">
    <source>
        <dbReference type="ARBA" id="ARBA00022989"/>
    </source>
</evidence>
<dbReference type="AlphaFoldDB" id="A0A1F6G5A3"/>
<dbReference type="GO" id="GO:0043190">
    <property type="term" value="C:ATP-binding cassette (ABC) transporter complex"/>
    <property type="evidence" value="ECO:0007669"/>
    <property type="project" value="TreeGrafter"/>
</dbReference>
<name>A0A1F6G5A3_9PROT</name>
<evidence type="ECO:0000256" key="5">
    <source>
        <dbReference type="ARBA" id="ARBA00023136"/>
    </source>
</evidence>
<evidence type="ECO:0008006" key="9">
    <source>
        <dbReference type="Google" id="ProtNLM"/>
    </source>
</evidence>